<dbReference type="InterPro" id="IPR036237">
    <property type="entry name" value="Xyl_isomerase-like_sf"/>
</dbReference>
<dbReference type="Proteomes" id="UP000216207">
    <property type="component" value="Unassembled WGS sequence"/>
</dbReference>
<dbReference type="AlphaFoldDB" id="A0A268P4Z7"/>
<dbReference type="Gene3D" id="3.20.20.150">
    <property type="entry name" value="Divalent-metal-dependent TIM barrel enzymes"/>
    <property type="match status" value="1"/>
</dbReference>
<dbReference type="Pfam" id="PF01261">
    <property type="entry name" value="AP_endonuc_2"/>
    <property type="match status" value="1"/>
</dbReference>
<evidence type="ECO:0000313" key="3">
    <source>
        <dbReference type="Proteomes" id="UP000216207"/>
    </source>
</evidence>
<gene>
    <name evidence="2" type="ORF">CHH72_02405</name>
</gene>
<organism evidence="2 3">
    <name type="scientific">Shouchella clausii</name>
    <name type="common">Alkalihalobacillus clausii</name>
    <dbReference type="NCBI Taxonomy" id="79880"/>
    <lineage>
        <taxon>Bacteria</taxon>
        <taxon>Bacillati</taxon>
        <taxon>Bacillota</taxon>
        <taxon>Bacilli</taxon>
        <taxon>Bacillales</taxon>
        <taxon>Bacillaceae</taxon>
        <taxon>Shouchella</taxon>
    </lineage>
</organism>
<dbReference type="RefSeq" id="WP_095293692.1">
    <property type="nucleotide sequence ID" value="NZ_JAIEWK010000003.1"/>
</dbReference>
<dbReference type="SUPFAM" id="SSF51658">
    <property type="entry name" value="Xylose isomerase-like"/>
    <property type="match status" value="1"/>
</dbReference>
<protein>
    <recommendedName>
        <fullName evidence="1">Xylose isomerase-like TIM barrel domain-containing protein</fullName>
    </recommendedName>
</protein>
<dbReference type="InterPro" id="IPR050312">
    <property type="entry name" value="IolE/XylAMocC-like"/>
</dbReference>
<dbReference type="PANTHER" id="PTHR12110:SF21">
    <property type="entry name" value="XYLOSE ISOMERASE-LIKE TIM BARREL DOMAIN-CONTAINING PROTEIN"/>
    <property type="match status" value="1"/>
</dbReference>
<sequence>MNVSICTISFRHALVSIEQLADWAKAHDVDGIELWAPHARHLFATPSYNGDWLKKQGLIVPMVSDYFPLYEEWNTLIEAAKQASRLLTRWNTNHIRTFAGAKGSKDTTKAERAYLVKRLACLCDYFFDKGHYVLVETHPHTLCDTVPSTLQLLAEVDHPGLAINFDVLHVWESGADVNDAFKQLQPHIRHLHVKNIRSPEDLDVFAPENVYAAAGSREGMAGLFNGSVDYESFLSANQLDGVNVSIEWFGNDPFHVLEQDCKQLMKWKTVPNRVGH</sequence>
<feature type="domain" description="Xylose isomerase-like TIM barrel" evidence="1">
    <location>
        <begin position="22"/>
        <end position="252"/>
    </location>
</feature>
<reference evidence="2 3" key="1">
    <citation type="submission" date="2017-07" db="EMBL/GenBank/DDBJ databases">
        <title>Isolation and whole genome analysis of endospore-forming bacteria from heroin.</title>
        <authorList>
            <person name="Kalinowski J."/>
            <person name="Ahrens B."/>
            <person name="Al-Dilaimi A."/>
            <person name="Winkler A."/>
            <person name="Wibberg D."/>
            <person name="Schleenbecker U."/>
            <person name="Ruckert C."/>
            <person name="Wolfel R."/>
            <person name="Grass G."/>
        </authorList>
    </citation>
    <scope>NUCLEOTIDE SEQUENCE [LARGE SCALE GENOMIC DNA]</scope>
    <source>
        <strain evidence="2 3">7539</strain>
    </source>
</reference>
<accession>A0A268P4Z7</accession>
<name>A0A268P4Z7_SHOCL</name>
<comment type="caution">
    <text evidence="2">The sequence shown here is derived from an EMBL/GenBank/DDBJ whole genome shotgun (WGS) entry which is preliminary data.</text>
</comment>
<dbReference type="PANTHER" id="PTHR12110">
    <property type="entry name" value="HYDROXYPYRUVATE ISOMERASE"/>
    <property type="match status" value="1"/>
</dbReference>
<dbReference type="EMBL" id="NPCC01000004">
    <property type="protein sequence ID" value="PAE90751.1"/>
    <property type="molecule type" value="Genomic_DNA"/>
</dbReference>
<evidence type="ECO:0000313" key="2">
    <source>
        <dbReference type="EMBL" id="PAE90751.1"/>
    </source>
</evidence>
<dbReference type="InterPro" id="IPR013022">
    <property type="entry name" value="Xyl_isomerase-like_TIM-brl"/>
</dbReference>
<proteinExistence type="predicted"/>
<evidence type="ECO:0000259" key="1">
    <source>
        <dbReference type="Pfam" id="PF01261"/>
    </source>
</evidence>